<comment type="caution">
    <text evidence="2">The sequence shown here is derived from an EMBL/GenBank/DDBJ whole genome shotgun (WGS) entry which is preliminary data.</text>
</comment>
<feature type="region of interest" description="Disordered" evidence="1">
    <location>
        <begin position="103"/>
        <end position="141"/>
    </location>
</feature>
<gene>
    <name evidence="2" type="ORF">CROQUDRAFT_713415</name>
</gene>
<organism evidence="2 3">
    <name type="scientific">Cronartium quercuum f. sp. fusiforme G11</name>
    <dbReference type="NCBI Taxonomy" id="708437"/>
    <lineage>
        <taxon>Eukaryota</taxon>
        <taxon>Fungi</taxon>
        <taxon>Dikarya</taxon>
        <taxon>Basidiomycota</taxon>
        <taxon>Pucciniomycotina</taxon>
        <taxon>Pucciniomycetes</taxon>
        <taxon>Pucciniales</taxon>
        <taxon>Coleosporiaceae</taxon>
        <taxon>Cronartium</taxon>
    </lineage>
</organism>
<evidence type="ECO:0000313" key="3">
    <source>
        <dbReference type="Proteomes" id="UP000886653"/>
    </source>
</evidence>
<evidence type="ECO:0000313" key="2">
    <source>
        <dbReference type="EMBL" id="KAG0150497.1"/>
    </source>
</evidence>
<feature type="compositionally biased region" description="Low complexity" evidence="1">
    <location>
        <begin position="129"/>
        <end position="141"/>
    </location>
</feature>
<accession>A0A9P6NUA9</accession>
<dbReference type="EMBL" id="MU167219">
    <property type="protein sequence ID" value="KAG0150497.1"/>
    <property type="molecule type" value="Genomic_DNA"/>
</dbReference>
<dbReference type="Proteomes" id="UP000886653">
    <property type="component" value="Unassembled WGS sequence"/>
</dbReference>
<feature type="compositionally biased region" description="Basic residues" evidence="1">
    <location>
        <begin position="108"/>
        <end position="124"/>
    </location>
</feature>
<feature type="region of interest" description="Disordered" evidence="1">
    <location>
        <begin position="263"/>
        <end position="291"/>
    </location>
</feature>
<name>A0A9P6NUA9_9BASI</name>
<proteinExistence type="predicted"/>
<dbReference type="AlphaFoldDB" id="A0A9P6NUA9"/>
<evidence type="ECO:0000256" key="1">
    <source>
        <dbReference type="SAM" id="MobiDB-lite"/>
    </source>
</evidence>
<protein>
    <submittedName>
        <fullName evidence="2">Uncharacterized protein</fullName>
    </submittedName>
</protein>
<keyword evidence="3" id="KW-1185">Reference proteome</keyword>
<sequence>MPPRHRLTLPPEAYPSRESHDRAIELVLTRHGTKVASPSHPLVVESRNSLNHQQQPSIRTYKGTRRVKSPLPSWLERATPPVPSQDAYIHPVMKRTTHRQYPAFSRPIPRRPPHYRQQHHHHPHPTLNSSASQLELGSSSQHYETTTLDRVISPNLQQQLRSSRQSTFEGFLHDNPIPETSWKYDQYHVSPQNSTSAQSWLRKDQRQQLGFNSTPYYSPQPSSMESRINRYEQVETDENVNLRDFLKNESTKCYSEPPFCDSQIEQQQQEEEQDDYLSSSSHHHHQSPLSLEFSNPIWNSDDIRNQDRYFHKLMIAAQEISSSGILL</sequence>
<reference evidence="2" key="1">
    <citation type="submission" date="2013-11" db="EMBL/GenBank/DDBJ databases">
        <title>Genome sequence of the fusiform rust pathogen reveals effectors for host alternation and coevolution with pine.</title>
        <authorList>
            <consortium name="DOE Joint Genome Institute"/>
            <person name="Smith K."/>
            <person name="Pendleton A."/>
            <person name="Kubisiak T."/>
            <person name="Anderson C."/>
            <person name="Salamov A."/>
            <person name="Aerts A."/>
            <person name="Riley R."/>
            <person name="Clum A."/>
            <person name="Lindquist E."/>
            <person name="Ence D."/>
            <person name="Campbell M."/>
            <person name="Kronenberg Z."/>
            <person name="Feau N."/>
            <person name="Dhillon B."/>
            <person name="Hamelin R."/>
            <person name="Burleigh J."/>
            <person name="Smith J."/>
            <person name="Yandell M."/>
            <person name="Nelson C."/>
            <person name="Grigoriev I."/>
            <person name="Davis J."/>
        </authorList>
    </citation>
    <scope>NUCLEOTIDE SEQUENCE</scope>
    <source>
        <strain evidence="2">G11</strain>
    </source>
</reference>